<dbReference type="STRING" id="905079.L1K3U0"/>
<dbReference type="InterPro" id="IPR000387">
    <property type="entry name" value="Tyr_Pase_dom"/>
</dbReference>
<dbReference type="HOGENOM" id="CLU_017787_0_2_1"/>
<protein>
    <recommendedName>
        <fullName evidence="2">protein-tyrosine-phosphatase</fullName>
        <ecNumber evidence="2">3.1.3.48</ecNumber>
    </recommendedName>
</protein>
<dbReference type="KEGG" id="gtt:GUITHDRAFT_62784"/>
<evidence type="ECO:0000259" key="8">
    <source>
        <dbReference type="PROSITE" id="PS50056"/>
    </source>
</evidence>
<dbReference type="SUPFAM" id="SSF52799">
    <property type="entry name" value="(Phosphotyrosine protein) phosphatases II"/>
    <property type="match status" value="2"/>
</dbReference>
<dbReference type="eggNOG" id="KOG1720">
    <property type="taxonomic scope" value="Eukaryota"/>
</dbReference>
<dbReference type="Pfam" id="PF14671">
    <property type="entry name" value="DSPn"/>
    <property type="match status" value="1"/>
</dbReference>
<feature type="domain" description="Tyrosine specific protein phosphatases" evidence="8">
    <location>
        <begin position="235"/>
        <end position="285"/>
    </location>
</feature>
<evidence type="ECO:0000259" key="7">
    <source>
        <dbReference type="PROSITE" id="PS50054"/>
    </source>
</evidence>
<evidence type="ECO:0000256" key="6">
    <source>
        <dbReference type="ARBA" id="ARBA00023306"/>
    </source>
</evidence>
<reference evidence="9 11" key="1">
    <citation type="journal article" date="2012" name="Nature">
        <title>Algal genomes reveal evolutionary mosaicism and the fate of nucleomorphs.</title>
        <authorList>
            <consortium name="DOE Joint Genome Institute"/>
            <person name="Curtis B.A."/>
            <person name="Tanifuji G."/>
            <person name="Burki F."/>
            <person name="Gruber A."/>
            <person name="Irimia M."/>
            <person name="Maruyama S."/>
            <person name="Arias M.C."/>
            <person name="Ball S.G."/>
            <person name="Gile G.H."/>
            <person name="Hirakawa Y."/>
            <person name="Hopkins J.F."/>
            <person name="Kuo A."/>
            <person name="Rensing S.A."/>
            <person name="Schmutz J."/>
            <person name="Symeonidi A."/>
            <person name="Elias M."/>
            <person name="Eveleigh R.J."/>
            <person name="Herman E.K."/>
            <person name="Klute M.J."/>
            <person name="Nakayama T."/>
            <person name="Obornik M."/>
            <person name="Reyes-Prieto A."/>
            <person name="Armbrust E.V."/>
            <person name="Aves S.J."/>
            <person name="Beiko R.G."/>
            <person name="Coutinho P."/>
            <person name="Dacks J.B."/>
            <person name="Durnford D.G."/>
            <person name="Fast N.M."/>
            <person name="Green B.R."/>
            <person name="Grisdale C.J."/>
            <person name="Hempel F."/>
            <person name="Henrissat B."/>
            <person name="Hoppner M.P."/>
            <person name="Ishida K."/>
            <person name="Kim E."/>
            <person name="Koreny L."/>
            <person name="Kroth P.G."/>
            <person name="Liu Y."/>
            <person name="Malik S.B."/>
            <person name="Maier U.G."/>
            <person name="McRose D."/>
            <person name="Mock T."/>
            <person name="Neilson J.A."/>
            <person name="Onodera N.T."/>
            <person name="Poole A.M."/>
            <person name="Pritham E.J."/>
            <person name="Richards T.A."/>
            <person name="Rocap G."/>
            <person name="Roy S.W."/>
            <person name="Sarai C."/>
            <person name="Schaack S."/>
            <person name="Shirato S."/>
            <person name="Slamovits C.H."/>
            <person name="Spencer D.F."/>
            <person name="Suzuki S."/>
            <person name="Worden A.Z."/>
            <person name="Zauner S."/>
            <person name="Barry K."/>
            <person name="Bell C."/>
            <person name="Bharti A.K."/>
            <person name="Crow J.A."/>
            <person name="Grimwood J."/>
            <person name="Kramer R."/>
            <person name="Lindquist E."/>
            <person name="Lucas S."/>
            <person name="Salamov A."/>
            <person name="McFadden G.I."/>
            <person name="Lane C.E."/>
            <person name="Keeling P.J."/>
            <person name="Gray M.W."/>
            <person name="Grigoriev I.V."/>
            <person name="Archibald J.M."/>
        </authorList>
    </citation>
    <scope>NUCLEOTIDE SEQUENCE</scope>
    <source>
        <strain evidence="9 11">CCMP2712</strain>
    </source>
</reference>
<dbReference type="GO" id="GO:0051301">
    <property type="term" value="P:cell division"/>
    <property type="evidence" value="ECO:0007669"/>
    <property type="project" value="UniProtKB-KW"/>
</dbReference>
<dbReference type="EnsemblProtists" id="EKX55481">
    <property type="protein sequence ID" value="EKX55481"/>
    <property type="gene ID" value="GUITHDRAFT_62784"/>
</dbReference>
<keyword evidence="6" id="KW-0131">Cell cycle</keyword>
<evidence type="ECO:0000313" key="10">
    <source>
        <dbReference type="EnsemblProtists" id="EKX55481"/>
    </source>
</evidence>
<dbReference type="InterPro" id="IPR020422">
    <property type="entry name" value="TYR_PHOSPHATASE_DUAL_dom"/>
</dbReference>
<reference evidence="10" key="3">
    <citation type="submission" date="2016-03" db="UniProtKB">
        <authorList>
            <consortium name="EnsemblProtists"/>
        </authorList>
    </citation>
    <scope>IDENTIFICATION</scope>
</reference>
<name>L1K3U0_GUITC</name>
<dbReference type="PROSITE" id="PS50056">
    <property type="entry name" value="TYR_PHOSPHATASE_2"/>
    <property type="match status" value="1"/>
</dbReference>
<dbReference type="SMART" id="SM00195">
    <property type="entry name" value="DSPc"/>
    <property type="match status" value="1"/>
</dbReference>
<keyword evidence="4" id="KW-0378">Hydrolase</keyword>
<reference evidence="11" key="2">
    <citation type="submission" date="2012-11" db="EMBL/GenBank/DDBJ databases">
        <authorList>
            <person name="Kuo A."/>
            <person name="Curtis B.A."/>
            <person name="Tanifuji G."/>
            <person name="Burki F."/>
            <person name="Gruber A."/>
            <person name="Irimia M."/>
            <person name="Maruyama S."/>
            <person name="Arias M.C."/>
            <person name="Ball S.G."/>
            <person name="Gile G.H."/>
            <person name="Hirakawa Y."/>
            <person name="Hopkins J.F."/>
            <person name="Rensing S.A."/>
            <person name="Schmutz J."/>
            <person name="Symeonidi A."/>
            <person name="Elias M."/>
            <person name="Eveleigh R.J."/>
            <person name="Herman E.K."/>
            <person name="Klute M.J."/>
            <person name="Nakayama T."/>
            <person name="Obornik M."/>
            <person name="Reyes-Prieto A."/>
            <person name="Armbrust E.V."/>
            <person name="Aves S.J."/>
            <person name="Beiko R.G."/>
            <person name="Coutinho P."/>
            <person name="Dacks J.B."/>
            <person name="Durnford D.G."/>
            <person name="Fast N.M."/>
            <person name="Green B.R."/>
            <person name="Grisdale C."/>
            <person name="Hempe F."/>
            <person name="Henrissat B."/>
            <person name="Hoppner M.P."/>
            <person name="Ishida K.-I."/>
            <person name="Kim E."/>
            <person name="Koreny L."/>
            <person name="Kroth P.G."/>
            <person name="Liu Y."/>
            <person name="Malik S.-B."/>
            <person name="Maier U.G."/>
            <person name="McRose D."/>
            <person name="Mock T."/>
            <person name="Neilson J.A."/>
            <person name="Onodera N.T."/>
            <person name="Poole A.M."/>
            <person name="Pritham E.J."/>
            <person name="Richards T.A."/>
            <person name="Rocap G."/>
            <person name="Roy S.W."/>
            <person name="Sarai C."/>
            <person name="Schaack S."/>
            <person name="Shirato S."/>
            <person name="Slamovits C.H."/>
            <person name="Spencer D.F."/>
            <person name="Suzuki S."/>
            <person name="Worden A.Z."/>
            <person name="Zauner S."/>
            <person name="Barry K."/>
            <person name="Bell C."/>
            <person name="Bharti A.K."/>
            <person name="Crow J.A."/>
            <person name="Grimwood J."/>
            <person name="Kramer R."/>
            <person name="Lindquist E."/>
            <person name="Lucas S."/>
            <person name="Salamov A."/>
            <person name="McFadden G.I."/>
            <person name="Lane C.E."/>
            <person name="Keeling P.J."/>
            <person name="Gray M.W."/>
            <person name="Grigoriev I.V."/>
            <person name="Archibald J.M."/>
        </authorList>
    </citation>
    <scope>NUCLEOTIDE SEQUENCE</scope>
    <source>
        <strain evidence="11">CCMP2712</strain>
    </source>
</reference>
<evidence type="ECO:0000256" key="1">
    <source>
        <dbReference type="ARBA" id="ARBA00007315"/>
    </source>
</evidence>
<dbReference type="Pfam" id="PF00782">
    <property type="entry name" value="DSPc"/>
    <property type="match status" value="1"/>
</dbReference>
<comment type="similarity">
    <text evidence="1">Belongs to the protein-tyrosine phosphatase family. Non-receptor class CDC14 subfamily.</text>
</comment>
<dbReference type="InterPro" id="IPR029021">
    <property type="entry name" value="Prot-tyrosine_phosphatase-like"/>
</dbReference>
<dbReference type="PROSITE" id="PS50054">
    <property type="entry name" value="TYR_PHOSPHATASE_DUAL"/>
    <property type="match status" value="1"/>
</dbReference>
<evidence type="ECO:0000256" key="2">
    <source>
        <dbReference type="ARBA" id="ARBA00013064"/>
    </source>
</evidence>
<sequence length="331" mass="38135">ALTTLPLSQDSYIPFCDDFGPLNLGTVYKFCRTMEGLLQRPDWLRHKLIYFCPLHPRVCTNAAFLLSCYMLLCRGASAKEAVAPFADIQPRPFLPYRDATFVRSDFDLEFESCVKGVDKAARNGWFSMSKFDLIRYDKLSDPLFADLHELCHKFVAFKGPVQQGEGVFDHRPNKFVSIFKELRVTAVVRLNEVRYSSKIFTDNGIRHYDLFFEDCSVPPPNIISSFFDICDRERRVAVHCFAGLGRTGTLIALWMMRHHGMSADEAMGWLRVVRPGCVIGEQQHFLKSCEHMQWQGNYCATPEARKSSWRQSMCAKQLKEAMSNKRRARQQ</sequence>
<dbReference type="InterPro" id="IPR050561">
    <property type="entry name" value="PTP"/>
</dbReference>
<evidence type="ECO:0000256" key="4">
    <source>
        <dbReference type="ARBA" id="ARBA00022801"/>
    </source>
</evidence>
<evidence type="ECO:0000256" key="5">
    <source>
        <dbReference type="ARBA" id="ARBA00022912"/>
    </source>
</evidence>
<dbReference type="EMBL" id="JH992965">
    <property type="protein sequence ID" value="EKX55481.1"/>
    <property type="molecule type" value="Genomic_DNA"/>
</dbReference>
<dbReference type="InterPro" id="IPR000340">
    <property type="entry name" value="Dual-sp_phosphatase_cat-dom"/>
</dbReference>
<evidence type="ECO:0000313" key="11">
    <source>
        <dbReference type="Proteomes" id="UP000011087"/>
    </source>
</evidence>
<dbReference type="EC" id="3.1.3.48" evidence="2"/>
<dbReference type="RefSeq" id="XP_005842461.1">
    <property type="nucleotide sequence ID" value="XM_005842404.1"/>
</dbReference>
<feature type="domain" description="Tyrosine-protein phosphatase" evidence="7">
    <location>
        <begin position="157"/>
        <end position="298"/>
    </location>
</feature>
<accession>L1K3U0</accession>
<dbReference type="PANTHER" id="PTHR23339">
    <property type="entry name" value="TYROSINE SPECIFIC PROTEIN PHOSPHATASE AND DUAL SPECIFICITY PROTEIN PHOSPHATASE"/>
    <property type="match status" value="1"/>
</dbReference>
<dbReference type="SMART" id="SM00404">
    <property type="entry name" value="PTPc_motif"/>
    <property type="match status" value="1"/>
</dbReference>
<dbReference type="InterPro" id="IPR003595">
    <property type="entry name" value="Tyr_Pase_cat"/>
</dbReference>
<dbReference type="InterPro" id="IPR044506">
    <property type="entry name" value="CDC14_C"/>
</dbReference>
<dbReference type="AlphaFoldDB" id="L1K3U0"/>
<keyword evidence="11" id="KW-1185">Reference proteome</keyword>
<dbReference type="InterPro" id="IPR029260">
    <property type="entry name" value="DSPn"/>
</dbReference>
<dbReference type="Proteomes" id="UP000011087">
    <property type="component" value="Unassembled WGS sequence"/>
</dbReference>
<keyword evidence="5" id="KW-0904">Protein phosphatase</keyword>
<gene>
    <name evidence="9" type="ORF">GUITHDRAFT_62784</name>
</gene>
<dbReference type="CDD" id="cd14499">
    <property type="entry name" value="CDC14_C"/>
    <property type="match status" value="1"/>
</dbReference>
<dbReference type="CDD" id="cd17657">
    <property type="entry name" value="CDC14_N"/>
    <property type="match status" value="1"/>
</dbReference>
<dbReference type="OrthoDB" id="5632at2759"/>
<dbReference type="GO" id="GO:0004725">
    <property type="term" value="F:protein tyrosine phosphatase activity"/>
    <property type="evidence" value="ECO:0007669"/>
    <property type="project" value="UniProtKB-EC"/>
</dbReference>
<dbReference type="OMA" id="CCILEPI"/>
<evidence type="ECO:0000313" key="9">
    <source>
        <dbReference type="EMBL" id="EKX55481.1"/>
    </source>
</evidence>
<organism evidence="9">
    <name type="scientific">Guillardia theta (strain CCMP2712)</name>
    <name type="common">Cryptophyte</name>
    <dbReference type="NCBI Taxonomy" id="905079"/>
    <lineage>
        <taxon>Eukaryota</taxon>
        <taxon>Cryptophyceae</taxon>
        <taxon>Pyrenomonadales</taxon>
        <taxon>Geminigeraceae</taxon>
        <taxon>Guillardia</taxon>
    </lineage>
</organism>
<proteinExistence type="inferred from homology"/>
<dbReference type="Gene3D" id="3.90.190.10">
    <property type="entry name" value="Protein tyrosine phosphatase superfamily"/>
    <property type="match status" value="2"/>
</dbReference>
<dbReference type="InterPro" id="IPR016130">
    <property type="entry name" value="Tyr_Pase_AS"/>
</dbReference>
<dbReference type="GeneID" id="17312191"/>
<evidence type="ECO:0000256" key="3">
    <source>
        <dbReference type="ARBA" id="ARBA00022618"/>
    </source>
</evidence>
<dbReference type="FunFam" id="3.90.190.10:FF:000006">
    <property type="entry name" value="Dual specificity protein phosphatase CDC14B"/>
    <property type="match status" value="1"/>
</dbReference>
<dbReference type="PaxDb" id="55529-EKX55481"/>
<keyword evidence="3" id="KW-0132">Cell division</keyword>
<dbReference type="PROSITE" id="PS00383">
    <property type="entry name" value="TYR_PHOSPHATASE_1"/>
    <property type="match status" value="1"/>
</dbReference>
<feature type="non-terminal residue" evidence="9">
    <location>
        <position position="1"/>
    </location>
</feature>